<proteinExistence type="predicted"/>
<evidence type="ECO:0000256" key="6">
    <source>
        <dbReference type="SAM" id="Phobius"/>
    </source>
</evidence>
<dbReference type="SMART" id="SM00724">
    <property type="entry name" value="TLC"/>
    <property type="match status" value="1"/>
</dbReference>
<dbReference type="GO" id="GO:0005783">
    <property type="term" value="C:endoplasmic reticulum"/>
    <property type="evidence" value="ECO:0007669"/>
    <property type="project" value="TreeGrafter"/>
</dbReference>
<dbReference type="InterPro" id="IPR050846">
    <property type="entry name" value="TLCD"/>
</dbReference>
<feature type="transmembrane region" description="Helical" evidence="6">
    <location>
        <begin position="312"/>
        <end position="332"/>
    </location>
</feature>
<dbReference type="PROSITE" id="PS50922">
    <property type="entry name" value="TLC"/>
    <property type="match status" value="1"/>
</dbReference>
<keyword evidence="3 6" id="KW-1133">Transmembrane helix</keyword>
<comment type="caution">
    <text evidence="8">The sequence shown here is derived from an EMBL/GenBank/DDBJ whole genome shotgun (WGS) entry which is preliminary data.</text>
</comment>
<keyword evidence="2 5" id="KW-0812">Transmembrane</keyword>
<dbReference type="PANTHER" id="PTHR13439:SF71">
    <property type="entry name" value="EXPRESSED PROTEIN"/>
    <property type="match status" value="1"/>
</dbReference>
<dbReference type="InterPro" id="IPR006634">
    <property type="entry name" value="TLC-dom"/>
</dbReference>
<feature type="transmembrane region" description="Helical" evidence="6">
    <location>
        <begin position="344"/>
        <end position="366"/>
    </location>
</feature>
<dbReference type="STRING" id="43335.A0A4U5Q5V5"/>
<dbReference type="EMBL" id="RCHU01000504">
    <property type="protein sequence ID" value="TKS03555.1"/>
    <property type="molecule type" value="Genomic_DNA"/>
</dbReference>
<dbReference type="GO" id="GO:0016020">
    <property type="term" value="C:membrane"/>
    <property type="evidence" value="ECO:0007669"/>
    <property type="project" value="UniProtKB-SubCell"/>
</dbReference>
<evidence type="ECO:0000256" key="5">
    <source>
        <dbReference type="PROSITE-ProRule" id="PRU00205"/>
    </source>
</evidence>
<evidence type="ECO:0000256" key="3">
    <source>
        <dbReference type="ARBA" id="ARBA00022989"/>
    </source>
</evidence>
<feature type="domain" description="TLC" evidence="7">
    <location>
        <begin position="211"/>
        <end position="415"/>
    </location>
</feature>
<evidence type="ECO:0000256" key="4">
    <source>
        <dbReference type="ARBA" id="ARBA00023136"/>
    </source>
</evidence>
<protein>
    <recommendedName>
        <fullName evidence="7">TLC domain-containing protein</fullName>
    </recommendedName>
</protein>
<evidence type="ECO:0000256" key="1">
    <source>
        <dbReference type="ARBA" id="ARBA00004141"/>
    </source>
</evidence>
<evidence type="ECO:0000259" key="7">
    <source>
        <dbReference type="PROSITE" id="PS50922"/>
    </source>
</evidence>
<dbReference type="AlphaFoldDB" id="A0A4U5Q5V5"/>
<feature type="transmembrane region" description="Helical" evidence="6">
    <location>
        <begin position="258"/>
        <end position="283"/>
    </location>
</feature>
<keyword evidence="4 5" id="KW-0472">Membrane</keyword>
<dbReference type="GO" id="GO:0055088">
    <property type="term" value="P:lipid homeostasis"/>
    <property type="evidence" value="ECO:0007669"/>
    <property type="project" value="TreeGrafter"/>
</dbReference>
<organism evidence="8">
    <name type="scientific">Populus alba</name>
    <name type="common">White poplar</name>
    <dbReference type="NCBI Taxonomy" id="43335"/>
    <lineage>
        <taxon>Eukaryota</taxon>
        <taxon>Viridiplantae</taxon>
        <taxon>Streptophyta</taxon>
        <taxon>Embryophyta</taxon>
        <taxon>Tracheophyta</taxon>
        <taxon>Spermatophyta</taxon>
        <taxon>Magnoliopsida</taxon>
        <taxon>eudicotyledons</taxon>
        <taxon>Gunneridae</taxon>
        <taxon>Pentapetalae</taxon>
        <taxon>rosids</taxon>
        <taxon>fabids</taxon>
        <taxon>Malpighiales</taxon>
        <taxon>Salicaceae</taxon>
        <taxon>Saliceae</taxon>
        <taxon>Populus</taxon>
    </lineage>
</organism>
<gene>
    <name evidence="8" type="ORF">D5086_0000155520</name>
</gene>
<feature type="transmembrane region" description="Helical" evidence="6">
    <location>
        <begin position="386"/>
        <end position="407"/>
    </location>
</feature>
<feature type="transmembrane region" description="Helical" evidence="6">
    <location>
        <begin position="220"/>
        <end position="238"/>
    </location>
</feature>
<feature type="transmembrane region" description="Helical" evidence="6">
    <location>
        <begin position="290"/>
        <end position="306"/>
    </location>
</feature>
<name>A0A4U5Q5V5_POPAL</name>
<reference evidence="8" key="1">
    <citation type="submission" date="2018-10" db="EMBL/GenBank/DDBJ databases">
        <title>Population genomic analysis revealed the cold adaptation of white poplar.</title>
        <authorList>
            <person name="Liu Y.-J."/>
        </authorList>
    </citation>
    <scope>NUCLEOTIDE SEQUENCE [LARGE SCALE GENOMIC DNA]</scope>
    <source>
        <strain evidence="8">PAL-ZL1</strain>
    </source>
</reference>
<evidence type="ECO:0000313" key="8">
    <source>
        <dbReference type="EMBL" id="TKS03555.1"/>
    </source>
</evidence>
<accession>A0A4U5Q5V5</accession>
<dbReference type="PANTHER" id="PTHR13439">
    <property type="entry name" value="CT120 PROTEIN"/>
    <property type="match status" value="1"/>
</dbReference>
<dbReference type="Pfam" id="PF03798">
    <property type="entry name" value="TRAM_LAG1_CLN8"/>
    <property type="match status" value="1"/>
</dbReference>
<comment type="subcellular location">
    <subcellularLocation>
        <location evidence="1">Membrane</location>
        <topology evidence="1">Multi-pass membrane protein</topology>
    </subcellularLocation>
</comment>
<sequence>MTPDVTSVDSSEQHDGKDTVIVGDGASLPITRTYWFFSFLPRSTFTRCFGCSSNRVTNQVAATGRRDDGLYVLERGQTFSVLRLTSSGGCQHHFWGIFPLSKFSTLPKRLHRKRFDKSSPATSGEISDSGGGSGIALRILLDSWCWDNLIVMSMKSYQINAELLLKEYLLADPLIPYTSITGGIFACKMVYDLTSLFSAVYFKSYSNLTNLQRIEWNNRAISTFHAVFITTMSLYFVFCSDLFSDQPHAGLVTFRSSALSTFALGVSAGYFIADLGMIIWFYPSLGGMEYVIHHFLSLVAVAYSMLTGEGQLYTYMVLISETTTPGINLRWYLDTAGMKKSKAYLLNGVVIFFAWFVARILLFIYLFYHVFLHQYQVKQMHSFGRLLALVVPVVLSVMNLMWFWKIFKGMKKTLAKRH</sequence>
<evidence type="ECO:0000256" key="2">
    <source>
        <dbReference type="ARBA" id="ARBA00022692"/>
    </source>
</evidence>